<gene>
    <name evidence="2" type="primary">3</name>
    <name evidence="2" type="ORF">SEA_RUTHY_3</name>
</gene>
<sequence length="497" mass="53948">MGSLAQKSKPVKPAKPAFRERGAVLAQQSNGFSQWEMFEQVPDLQWPQSVRIFNRMEREDSRVSSLLSAITLPIRRAKFWIDPAGARDEVTEHVAQNIGVQILGSDDTTPMDRTRGRFSFPQHLVWALTKLQYGHSVFEQAYRTADDGLIWLDRLAPRPQRTISQWNVAESGALLSIQQWAPSYGNPVVAVNSPHSAPSEIPIDRLVVYPHDMEPGFWIGKSLLRPSYKHWLLKDELLRIQAMAIRRNGMGVPIATGADGATQKDLQKLAEMAQSFTGGARAGGAMPFGATLQLLGVQGNLPDIGAAIEYHDQMIAIAGLAHFLNLSGGGSYALASVQADVFAQAVQTFAESFRDIFNAHVIEDLVDVNWGREEPAPRLVFDPIGSQQDATAAALLQLVQAGVLVPDPSLERAIRQTHGLPAPGAPFGAAPTAAGGTMPAPAAPPPTPQPQTLTVAASSAMERVLEKQKEHDAMLRQVAESGPRVTRAQLAEQGLLF</sequence>
<dbReference type="Pfam" id="PF06074">
    <property type="entry name" value="Portal_Mu"/>
    <property type="match status" value="1"/>
</dbReference>
<organism evidence="2 3">
    <name type="scientific">Gordonia phage Ruthy</name>
    <dbReference type="NCBI Taxonomy" id="2250323"/>
    <lineage>
        <taxon>Viruses</taxon>
        <taxon>Duplodnaviria</taxon>
        <taxon>Heunggongvirae</taxon>
        <taxon>Uroviricota</taxon>
        <taxon>Caudoviricetes</taxon>
        <taxon>Ruthyvirus</taxon>
        <taxon>Ruthyvirus ruthy</taxon>
    </lineage>
</organism>
<evidence type="ECO:0000313" key="2">
    <source>
        <dbReference type="EMBL" id="AXH50466.1"/>
    </source>
</evidence>
<accession>A0A345L5B4</accession>
<protein>
    <submittedName>
        <fullName evidence="2">Portal protein</fullName>
    </submittedName>
</protein>
<feature type="region of interest" description="Disordered" evidence="1">
    <location>
        <begin position="418"/>
        <end position="452"/>
    </location>
</feature>
<evidence type="ECO:0000313" key="3">
    <source>
        <dbReference type="Proteomes" id="UP000259467"/>
    </source>
</evidence>
<reference evidence="3" key="1">
    <citation type="submission" date="2018-06" db="EMBL/GenBank/DDBJ databases">
        <authorList>
            <person name="Zhirakovskaya E."/>
        </authorList>
    </citation>
    <scope>NUCLEOTIDE SEQUENCE [LARGE SCALE GENOMIC DNA]</scope>
</reference>
<dbReference type="Proteomes" id="UP000259467">
    <property type="component" value="Segment"/>
</dbReference>
<keyword evidence="3" id="KW-1185">Reference proteome</keyword>
<dbReference type="RefSeq" id="YP_009806952.1">
    <property type="nucleotide sequence ID" value="NC_048019.1"/>
</dbReference>
<feature type="compositionally biased region" description="Low complexity" evidence="1">
    <location>
        <begin position="419"/>
        <end position="440"/>
    </location>
</feature>
<dbReference type="InterPro" id="IPR009279">
    <property type="entry name" value="Portal_Mu"/>
</dbReference>
<proteinExistence type="predicted"/>
<dbReference type="GeneID" id="54997827"/>
<name>A0A345L5B4_9CAUD</name>
<dbReference type="KEGG" id="vg:54997827"/>
<dbReference type="EMBL" id="MH536826">
    <property type="protein sequence ID" value="AXH50466.1"/>
    <property type="molecule type" value="Genomic_DNA"/>
</dbReference>
<evidence type="ECO:0000256" key="1">
    <source>
        <dbReference type="SAM" id="MobiDB-lite"/>
    </source>
</evidence>